<evidence type="ECO:0000313" key="2">
    <source>
        <dbReference type="Proteomes" id="UP000475117"/>
    </source>
</evidence>
<reference evidence="1 2" key="1">
    <citation type="submission" date="2020-12" db="EMBL/GenBank/DDBJ databases">
        <title>Sulforoseuscoccus oceanibium gen. nov., sp. nov., a representative of the phylum Verrucomicrobia with special cytoplasmic membrane, and proposal of Sulforoseuscoccusaceae fam. nov.</title>
        <authorList>
            <person name="Xi F."/>
        </authorList>
    </citation>
    <scope>NUCLEOTIDE SEQUENCE [LARGE SCALE GENOMIC DNA]</scope>
    <source>
        <strain evidence="1 2">T37</strain>
    </source>
</reference>
<evidence type="ECO:0000313" key="1">
    <source>
        <dbReference type="EMBL" id="QQL45804.1"/>
    </source>
</evidence>
<dbReference type="EMBL" id="CP066776">
    <property type="protein sequence ID" value="QQL45804.1"/>
    <property type="molecule type" value="Genomic_DNA"/>
</dbReference>
<dbReference type="Proteomes" id="UP000475117">
    <property type="component" value="Chromosome"/>
</dbReference>
<dbReference type="AlphaFoldDB" id="A0A6B3LDB6"/>
<name>A0A6B3LDB6_9BACT</name>
<accession>A0A6B3LDB6</accession>
<keyword evidence="2" id="KW-1185">Reference proteome</keyword>
<protein>
    <submittedName>
        <fullName evidence="1">Uncharacterized protein</fullName>
    </submittedName>
</protein>
<sequence length="158" mass="17591">MKTLTFLLATALTCAPLLAGPTRGPLPKEQRDTIHQLAAHHTTISREVTLTEKGYTATTTSTDPKVAKLLQSHIKYMLKRVEGGGRVRQWDPAYREMGRYFAQLTTEVEPLENGIRVTITGESPEAVKVAQNHAHIVTKFIEHGAKEVQSKHEPVLEQ</sequence>
<dbReference type="KEGG" id="soa:G3M56_004260"/>
<gene>
    <name evidence="1" type="ORF">G3M56_004260</name>
</gene>
<organism evidence="1 2">
    <name type="scientific">Sulfuriroseicoccus oceanibius</name>
    <dbReference type="NCBI Taxonomy" id="2707525"/>
    <lineage>
        <taxon>Bacteria</taxon>
        <taxon>Pseudomonadati</taxon>
        <taxon>Verrucomicrobiota</taxon>
        <taxon>Verrucomicrobiia</taxon>
        <taxon>Verrucomicrobiales</taxon>
        <taxon>Verrucomicrobiaceae</taxon>
        <taxon>Sulfuriroseicoccus</taxon>
    </lineage>
</organism>
<proteinExistence type="predicted"/>
<dbReference type="RefSeq" id="WP_164364473.1">
    <property type="nucleotide sequence ID" value="NZ_CP066776.1"/>
</dbReference>